<comment type="similarity">
    <text evidence="3">Belongs to the acylphosphatase family.</text>
</comment>
<keyword evidence="1" id="KW-0547">Nucleotide-binding</keyword>
<dbReference type="EC" id="3.6.1.7" evidence="2"/>
<evidence type="ECO:0000256" key="2">
    <source>
        <dbReference type="PROSITE-ProRule" id="PRU00520"/>
    </source>
</evidence>
<dbReference type="Pfam" id="PF13378">
    <property type="entry name" value="MR_MLE_C"/>
    <property type="match status" value="1"/>
</dbReference>
<dbReference type="InterPro" id="IPR029065">
    <property type="entry name" value="Enolase_C-like"/>
</dbReference>
<evidence type="ECO:0000313" key="7">
    <source>
        <dbReference type="Proteomes" id="UP000250462"/>
    </source>
</evidence>
<dbReference type="Gene3D" id="3.20.20.120">
    <property type="entry name" value="Enolase-like C-terminal domain"/>
    <property type="match status" value="1"/>
</dbReference>
<keyword evidence="2" id="KW-0378">Hydrolase</keyword>
<dbReference type="GO" id="GO:0046872">
    <property type="term" value="F:metal ion binding"/>
    <property type="evidence" value="ECO:0007669"/>
    <property type="project" value="InterPro"/>
</dbReference>
<dbReference type="GO" id="GO:0009432">
    <property type="term" value="P:SOS response"/>
    <property type="evidence" value="ECO:0007669"/>
    <property type="project" value="TreeGrafter"/>
</dbReference>
<dbReference type="GO" id="GO:0005737">
    <property type="term" value="C:cytoplasm"/>
    <property type="evidence" value="ECO:0007669"/>
    <property type="project" value="TreeGrafter"/>
</dbReference>
<reference evidence="6 7" key="1">
    <citation type="submission" date="2018-06" db="EMBL/GenBank/DDBJ databases">
        <title>Phytoactinopolyspora halophila sp. nov., a novel halophilic actinomycete isolated from a saline soil in China.</title>
        <authorList>
            <person name="Tang S.-K."/>
        </authorList>
    </citation>
    <scope>NUCLEOTIDE SEQUENCE [LARGE SCALE GENOMIC DNA]</scope>
    <source>
        <strain evidence="6 7">YIM 96934</strain>
    </source>
</reference>
<proteinExistence type="inferred from homology"/>
<evidence type="ECO:0000259" key="5">
    <source>
        <dbReference type="PROSITE" id="PS51160"/>
    </source>
</evidence>
<feature type="active site" evidence="2">
    <location>
        <position position="792"/>
    </location>
</feature>
<dbReference type="PANTHER" id="PTHR21621">
    <property type="entry name" value="RIBOSOMAL PROTEIN S6 MODIFICATION PROTEIN"/>
    <property type="match status" value="1"/>
</dbReference>
<dbReference type="InterPro" id="IPR036046">
    <property type="entry name" value="Acylphosphatase-like_dom_sf"/>
</dbReference>
<comment type="catalytic activity">
    <reaction evidence="2">
        <text>an acyl phosphate + H2O = a carboxylate + phosphate + H(+)</text>
        <dbReference type="Rhea" id="RHEA:14965"/>
        <dbReference type="ChEBI" id="CHEBI:15377"/>
        <dbReference type="ChEBI" id="CHEBI:15378"/>
        <dbReference type="ChEBI" id="CHEBI:29067"/>
        <dbReference type="ChEBI" id="CHEBI:43474"/>
        <dbReference type="ChEBI" id="CHEBI:59918"/>
        <dbReference type="EC" id="3.6.1.7"/>
    </reaction>
</comment>
<dbReference type="PANTHER" id="PTHR21621:SF0">
    <property type="entry name" value="BETA-CITRYLGLUTAMATE SYNTHASE B-RELATED"/>
    <property type="match status" value="1"/>
</dbReference>
<dbReference type="Gene3D" id="3.30.390.10">
    <property type="entry name" value="Enolase-like, N-terminal domain"/>
    <property type="match status" value="1"/>
</dbReference>
<dbReference type="SUPFAM" id="SSF54826">
    <property type="entry name" value="Enolase N-terminal domain-like"/>
    <property type="match status" value="1"/>
</dbReference>
<accession>A0A329QGI1</accession>
<feature type="active site" evidence="2">
    <location>
        <position position="810"/>
    </location>
</feature>
<dbReference type="GO" id="GO:0005524">
    <property type="term" value="F:ATP binding"/>
    <property type="evidence" value="ECO:0007669"/>
    <property type="project" value="UniProtKB-UniRule"/>
</dbReference>
<evidence type="ECO:0000313" key="6">
    <source>
        <dbReference type="EMBL" id="RAW10829.1"/>
    </source>
</evidence>
<dbReference type="EMBL" id="QMIG01000024">
    <property type="protein sequence ID" value="RAW10829.1"/>
    <property type="molecule type" value="Genomic_DNA"/>
</dbReference>
<gene>
    <name evidence="6" type="ORF">DPM12_18155</name>
</gene>
<dbReference type="InterPro" id="IPR011761">
    <property type="entry name" value="ATP-grasp"/>
</dbReference>
<feature type="domain" description="ATP-grasp" evidence="4">
    <location>
        <begin position="503"/>
        <end position="762"/>
    </location>
</feature>
<comment type="caution">
    <text evidence="6">The sequence shown here is derived from an EMBL/GenBank/DDBJ whole genome shotgun (WGS) entry which is preliminary data.</text>
</comment>
<evidence type="ECO:0000259" key="4">
    <source>
        <dbReference type="PROSITE" id="PS50975"/>
    </source>
</evidence>
<sequence>MTPHHSRKVKRVLRKSVTITRASALEFRVPSSRGTRAARSDAYDLMIQLDGAARGRTVRGVGAAGVHRRATELGQQRSYWDVVQSALDQVEGASLPAHPPKALALLGEIADGLRESIPGERSPGEHAVLAAVDVALADVAAQAKGISMAAFLGGRRGPLPTGQVFSARQPEDVLRKHVAGGPAGPVLKFTDLPDRQAALDIALAMANATAGHTPLWLELDAACERSELLALVDTLAARMAAGELPGRLIVQPVWSAESYLEVAALQETAEAAGIELMAEVGDAHDADAAAGHGIRAVGLTPQRAGGISGALRIAAHLKTHHPDVRVGLSTESHLPGITARAVMELATALPRLDYCAVMPSTVSPTTDIEPPVGYADGDHHAVPGDGPGLGARIDWASGVGYIARAADGARSRRPRPTYAGRPANEFDIDALLPFASGNGDIRVTTPLIERAALRRGLDTVRLSRRIVLADHSDLATPLFFSPNMSAWIARPAQQVTGDKELTRQVLRDAGVPVPQGAAFGPDEVDAAVQYAMSIVSQGTHVVVKPSRGLHGTGVSTDLREEADVRKAITTLTETKFGGQPFVVESYVPGDDYRLLVVGGQVVSVVLKRPASVIGDGTSTIAELVVQKNRDRLENPHTRGCLLRFGTDTRHWLDRQGLTPESVPAPGTAVRLGSAGNIATGGESIEVLDETHPSLLDLAVRAVHAVPGLDHAGVDVMADHLAGLDDHAAAVIELNAKPATTFHHFPLAGSARDVSSDLVARSCVLAGIDPGPARERLALRIDVEGRVQKVGYRQWFARLAHSRGVVGSIHNRASGSVTAFVSGASDDASLLASCAMMGSQRSRVDRVTTTHVTDVHPDDRFEVSEVRA</sequence>
<protein>
    <recommendedName>
        <fullName evidence="2">acylphosphatase</fullName>
        <ecNumber evidence="2">3.6.1.7</ecNumber>
    </recommendedName>
</protein>
<dbReference type="PROSITE" id="PS50975">
    <property type="entry name" value="ATP_GRASP"/>
    <property type="match status" value="1"/>
</dbReference>
<dbReference type="GO" id="GO:0018169">
    <property type="term" value="F:ribosomal S6-glutamic acid ligase activity"/>
    <property type="evidence" value="ECO:0007669"/>
    <property type="project" value="TreeGrafter"/>
</dbReference>
<dbReference type="InterPro" id="IPR001792">
    <property type="entry name" value="Acylphosphatase-like_dom"/>
</dbReference>
<keyword evidence="1" id="KW-0067">ATP-binding</keyword>
<dbReference type="SUPFAM" id="SSF51604">
    <property type="entry name" value="Enolase C-terminal domain-like"/>
    <property type="match status" value="1"/>
</dbReference>
<organism evidence="6 7">
    <name type="scientific">Phytoactinopolyspora halophila</name>
    <dbReference type="NCBI Taxonomy" id="1981511"/>
    <lineage>
        <taxon>Bacteria</taxon>
        <taxon>Bacillati</taxon>
        <taxon>Actinomycetota</taxon>
        <taxon>Actinomycetes</taxon>
        <taxon>Jiangellales</taxon>
        <taxon>Jiangellaceae</taxon>
        <taxon>Phytoactinopolyspora</taxon>
    </lineage>
</organism>
<evidence type="ECO:0000256" key="1">
    <source>
        <dbReference type="PROSITE-ProRule" id="PRU00409"/>
    </source>
</evidence>
<dbReference type="InterPro" id="IPR029017">
    <property type="entry name" value="Enolase-like_N"/>
</dbReference>
<evidence type="ECO:0000256" key="3">
    <source>
        <dbReference type="RuleBase" id="RU004168"/>
    </source>
</evidence>
<keyword evidence="7" id="KW-1185">Reference proteome</keyword>
<dbReference type="Proteomes" id="UP000250462">
    <property type="component" value="Unassembled WGS sequence"/>
</dbReference>
<dbReference type="Pfam" id="PF00708">
    <property type="entry name" value="Acylphosphatase"/>
    <property type="match status" value="1"/>
</dbReference>
<dbReference type="AlphaFoldDB" id="A0A329QGI1"/>
<feature type="domain" description="Acylphosphatase-like" evidence="5">
    <location>
        <begin position="777"/>
        <end position="864"/>
    </location>
</feature>
<dbReference type="Gene3D" id="3.30.1490.20">
    <property type="entry name" value="ATP-grasp fold, A domain"/>
    <property type="match status" value="1"/>
</dbReference>
<dbReference type="Gene3D" id="3.30.70.100">
    <property type="match status" value="1"/>
</dbReference>
<dbReference type="InterPro" id="IPR013815">
    <property type="entry name" value="ATP_grasp_subdomain_1"/>
</dbReference>
<dbReference type="SUPFAM" id="SSF56059">
    <property type="entry name" value="Glutathione synthetase ATP-binding domain-like"/>
    <property type="match status" value="1"/>
</dbReference>
<dbReference type="InterPro" id="IPR036849">
    <property type="entry name" value="Enolase-like_C_sf"/>
</dbReference>
<dbReference type="Pfam" id="PF02655">
    <property type="entry name" value="ATP-grasp_3"/>
    <property type="match status" value="1"/>
</dbReference>
<dbReference type="InterPro" id="IPR003806">
    <property type="entry name" value="ATP-grasp_PylC-type"/>
</dbReference>
<name>A0A329QGI1_9ACTN</name>
<dbReference type="GO" id="GO:0003998">
    <property type="term" value="F:acylphosphatase activity"/>
    <property type="evidence" value="ECO:0007669"/>
    <property type="project" value="UniProtKB-EC"/>
</dbReference>
<dbReference type="Gene3D" id="3.30.470.20">
    <property type="entry name" value="ATP-grasp fold, B domain"/>
    <property type="match status" value="2"/>
</dbReference>
<dbReference type="SUPFAM" id="SSF54975">
    <property type="entry name" value="Acylphosphatase/BLUF domain-like"/>
    <property type="match status" value="1"/>
</dbReference>
<dbReference type="PROSITE" id="PS51160">
    <property type="entry name" value="ACYLPHOSPHATASE_3"/>
    <property type="match status" value="1"/>
</dbReference>